<keyword evidence="3" id="KW-0963">Cytoplasm</keyword>
<reference evidence="14" key="1">
    <citation type="journal article" date="2017" name="Nat. Genet.">
        <title>Contrasting evolutionary genome dynamics between domesticated and wild yeasts.</title>
        <authorList>
            <person name="Yue J.X."/>
            <person name="Li J."/>
            <person name="Aigrain L."/>
            <person name="Hallin J."/>
            <person name="Persson K."/>
            <person name="Oliver K."/>
            <person name="Bergstrom A."/>
            <person name="Coupland P."/>
            <person name="Warringer J."/>
            <person name="Lagomarsino M.C."/>
            <person name="Fischer G."/>
            <person name="Durbin R."/>
            <person name="Liti G."/>
        </authorList>
    </citation>
    <scope>NUCLEOTIDE SEQUENCE</scope>
    <source>
        <strain evidence="14">CBS432</strain>
    </source>
</reference>
<dbReference type="InterPro" id="IPR027328">
    <property type="entry name" value="MAPRE"/>
</dbReference>
<evidence type="ECO:0000256" key="11">
    <source>
        <dbReference type="SAM" id="MobiDB-lite"/>
    </source>
</evidence>
<evidence type="ECO:0000256" key="10">
    <source>
        <dbReference type="SAM" id="Coils"/>
    </source>
</evidence>
<feature type="compositionally biased region" description="Polar residues" evidence="11">
    <location>
        <begin position="356"/>
        <end position="367"/>
    </location>
</feature>
<feature type="compositionally biased region" description="Polar residues" evidence="11">
    <location>
        <begin position="164"/>
        <end position="183"/>
    </location>
</feature>
<dbReference type="Pfam" id="PF03271">
    <property type="entry name" value="EB1"/>
    <property type="match status" value="1"/>
</dbReference>
<evidence type="ECO:0000256" key="8">
    <source>
        <dbReference type="ARBA" id="ARBA00023306"/>
    </source>
</evidence>
<evidence type="ECO:0000256" key="7">
    <source>
        <dbReference type="ARBA" id="ARBA00023212"/>
    </source>
</evidence>
<dbReference type="PROSITE" id="PS50021">
    <property type="entry name" value="CH"/>
    <property type="match status" value="1"/>
</dbReference>
<sequence>MAKKTLETGQKILKTGTKERTTFHQIRYEAMSAGIGESRTELLTWLNGLLNLNYKKIEECGTGAAYCQIMDSIYGDLPMNRVKFNATAEYEFQTNYKILQSCFSRHGIEKTVYVDKLIRCKFQDNLEFLQWLKKHWIRHKDESVYDPDARRKYRPIITNNSAIKTRTVSNPTTAKRSSSTGTGSAVPGGLTTRHSSLGINSSRKTSVTQGQLVAIQAELSKSQETIGSLNEEIEQYKGTVSTLEIEREFYFNKLRDIEILVHTTQDLINEGVYKFNDETITGHGNGNGGALLRFVKKVESILYATAEGFEMNDDEDELGGKNVGEHGTVPNEGGYENINGSVNGDEGSNHDVIMQNDGSNVGMSNNLIIDEETF</sequence>
<feature type="compositionally biased region" description="Polar residues" evidence="11">
    <location>
        <begin position="192"/>
        <end position="203"/>
    </location>
</feature>
<reference evidence="14" key="3">
    <citation type="submission" date="2025-07" db="EMBL/GenBank/DDBJ databases">
        <authorList>
            <consortium name="NCBI Genome Project"/>
        </authorList>
    </citation>
    <scope>NUCLEOTIDE SEQUENCE</scope>
    <source>
        <strain evidence="14">CBS432</strain>
    </source>
</reference>
<evidence type="ECO:0000259" key="12">
    <source>
        <dbReference type="PROSITE" id="PS50021"/>
    </source>
</evidence>
<dbReference type="GO" id="GO:0051301">
    <property type="term" value="P:cell division"/>
    <property type="evidence" value="ECO:0007669"/>
    <property type="project" value="UniProtKB-KW"/>
</dbReference>
<dbReference type="VEuPathDB" id="FungiDB:SPAR_E00860"/>
<evidence type="ECO:0000259" key="13">
    <source>
        <dbReference type="PROSITE" id="PS51230"/>
    </source>
</evidence>
<dbReference type="GO" id="GO:0051233">
    <property type="term" value="C:spindle midzone"/>
    <property type="evidence" value="ECO:0007669"/>
    <property type="project" value="UniProtKB-ARBA"/>
</dbReference>
<dbReference type="PROSITE" id="PS51230">
    <property type="entry name" value="EB1_C"/>
    <property type="match status" value="1"/>
</dbReference>
<keyword evidence="4" id="KW-0132">Cell division</keyword>
<dbReference type="GO" id="GO:0035371">
    <property type="term" value="C:microtubule plus-end"/>
    <property type="evidence" value="ECO:0007669"/>
    <property type="project" value="UniProtKB-ARBA"/>
</dbReference>
<dbReference type="PANTHER" id="PTHR10623">
    <property type="entry name" value="MICROTUBULE-ASSOCIATED PROTEIN RP/EB FAMILY MEMBER"/>
    <property type="match status" value="1"/>
</dbReference>
<dbReference type="GO" id="GO:0035372">
    <property type="term" value="P:protein localization to microtubule"/>
    <property type="evidence" value="ECO:0007669"/>
    <property type="project" value="UniProtKB-ARBA"/>
</dbReference>
<comment type="similarity">
    <text evidence="2">Belongs to the MAPRE family.</text>
</comment>
<evidence type="ECO:0000256" key="9">
    <source>
        <dbReference type="PROSITE-ProRule" id="PRU00576"/>
    </source>
</evidence>
<dbReference type="RefSeq" id="XP_033765829.1">
    <property type="nucleotide sequence ID" value="XM_033909938.1"/>
</dbReference>
<feature type="coiled-coil region" evidence="10">
    <location>
        <begin position="212"/>
        <end position="246"/>
    </location>
</feature>
<dbReference type="AlphaFoldDB" id="A0A8B8UPY6"/>
<evidence type="ECO:0000256" key="2">
    <source>
        <dbReference type="ARBA" id="ARBA00010729"/>
    </source>
</evidence>
<reference evidence="14" key="4">
    <citation type="submission" date="2025-08" db="UniProtKB">
        <authorList>
            <consortium name="RefSeq"/>
        </authorList>
    </citation>
    <scope>IDENTIFICATION</scope>
    <source>
        <strain evidence="14">CBS432</strain>
    </source>
</reference>
<dbReference type="InterPro" id="IPR036872">
    <property type="entry name" value="CH_dom_sf"/>
</dbReference>
<organism evidence="14">
    <name type="scientific">Saccharomyces paradoxus</name>
    <name type="common">Yeast</name>
    <name type="synonym">Saccharomyces douglasii</name>
    <dbReference type="NCBI Taxonomy" id="27291"/>
    <lineage>
        <taxon>Eukaryota</taxon>
        <taxon>Fungi</taxon>
        <taxon>Dikarya</taxon>
        <taxon>Ascomycota</taxon>
        <taxon>Saccharomycotina</taxon>
        <taxon>Saccharomycetes</taxon>
        <taxon>Saccharomycetales</taxon>
        <taxon>Saccharomycetaceae</taxon>
        <taxon>Saccharomyces</taxon>
    </lineage>
</organism>
<evidence type="ECO:0000256" key="1">
    <source>
        <dbReference type="ARBA" id="ARBA00004245"/>
    </source>
</evidence>
<name>A0A8B8UPY6_SACPA</name>
<dbReference type="FunFam" id="1.10.418.10:FF:000028">
    <property type="entry name" value="RP/EB family microtubule-associated protein"/>
    <property type="match status" value="1"/>
</dbReference>
<feature type="region of interest" description="Disordered" evidence="11">
    <location>
        <begin position="321"/>
        <end position="374"/>
    </location>
</feature>
<dbReference type="GO" id="GO:0007010">
    <property type="term" value="P:cytoskeleton organization"/>
    <property type="evidence" value="ECO:0007669"/>
    <property type="project" value="UniProtKB-ARBA"/>
</dbReference>
<feature type="domain" description="EB1 C-terminal" evidence="13">
    <location>
        <begin position="218"/>
        <end position="311"/>
    </location>
</feature>
<reference evidence="14" key="2">
    <citation type="submission" date="2020-01" db="EMBL/GenBank/DDBJ databases">
        <title>Population-level Yeast Reference Genomes.</title>
        <authorList>
            <person name="Yue J.-X."/>
        </authorList>
    </citation>
    <scope>NUCLEOTIDE SEQUENCE</scope>
    <source>
        <strain evidence="14">CBS432</strain>
    </source>
</reference>
<keyword evidence="5 9" id="KW-0493">Microtubule</keyword>
<dbReference type="SUPFAM" id="SSF140612">
    <property type="entry name" value="EB1 dimerisation domain-like"/>
    <property type="match status" value="1"/>
</dbReference>
<dbReference type="SUPFAM" id="SSF47576">
    <property type="entry name" value="Calponin-homology domain, CH-domain"/>
    <property type="match status" value="1"/>
</dbReference>
<dbReference type="GO" id="GO:0051010">
    <property type="term" value="F:microtubule plus-end binding"/>
    <property type="evidence" value="ECO:0007669"/>
    <property type="project" value="UniProtKB-ARBA"/>
</dbReference>
<keyword evidence="8" id="KW-0131">Cell cycle</keyword>
<evidence type="ECO:0000256" key="6">
    <source>
        <dbReference type="ARBA" id="ARBA00022776"/>
    </source>
</evidence>
<keyword evidence="10" id="KW-0175">Coiled coil</keyword>
<dbReference type="InterPro" id="IPR036133">
    <property type="entry name" value="EB1_C_sf"/>
</dbReference>
<proteinExistence type="inferred from homology"/>
<dbReference type="OrthoDB" id="2119228at2759"/>
<dbReference type="Gene3D" id="1.20.5.1430">
    <property type="match status" value="1"/>
</dbReference>
<evidence type="ECO:0000313" key="14">
    <source>
        <dbReference type="RefSeq" id="XP_033765829.1"/>
    </source>
</evidence>
<keyword evidence="6" id="KW-0498">Mitosis</keyword>
<accession>A0A8B8UPY6</accession>
<evidence type="ECO:0000256" key="3">
    <source>
        <dbReference type="ARBA" id="ARBA00022490"/>
    </source>
</evidence>
<dbReference type="GO" id="GO:0030473">
    <property type="term" value="P:nuclear migration along microtubule"/>
    <property type="evidence" value="ECO:0007669"/>
    <property type="project" value="UniProtKB-ARBA"/>
</dbReference>
<dbReference type="GO" id="GO:0072686">
    <property type="term" value="C:mitotic spindle"/>
    <property type="evidence" value="ECO:0007669"/>
    <property type="project" value="UniProtKB-ARBA"/>
</dbReference>
<evidence type="ECO:0000256" key="5">
    <source>
        <dbReference type="ARBA" id="ARBA00022701"/>
    </source>
</evidence>
<comment type="subcellular location">
    <subcellularLocation>
        <location evidence="1">Cytoplasm</location>
        <location evidence="1">Cytoskeleton</location>
    </subcellularLocation>
</comment>
<feature type="region of interest" description="Disordered" evidence="11">
    <location>
        <begin position="164"/>
        <end position="203"/>
    </location>
</feature>
<dbReference type="InterPro" id="IPR004953">
    <property type="entry name" value="EB1_C"/>
</dbReference>
<feature type="domain" description="Calponin-homology (CH)" evidence="12">
    <location>
        <begin position="36"/>
        <end position="137"/>
    </location>
</feature>
<dbReference type="FunFam" id="1.20.5.1430:FF:000007">
    <property type="entry name" value="Protein BIM1"/>
    <property type="match status" value="1"/>
</dbReference>
<dbReference type="Gene3D" id="1.10.418.10">
    <property type="entry name" value="Calponin-like domain"/>
    <property type="match status" value="1"/>
</dbReference>
<dbReference type="GeneID" id="54630071"/>
<gene>
    <name evidence="14" type="primary">BIM1</name>
    <name evidence="14" type="ORF">SPAR_E00860</name>
</gene>
<protein>
    <submittedName>
        <fullName evidence="14">Microtubule-binding protein BIM1</fullName>
    </submittedName>
</protein>
<keyword evidence="7" id="KW-0206">Cytoskeleton</keyword>
<evidence type="ECO:0000256" key="4">
    <source>
        <dbReference type="ARBA" id="ARBA00022618"/>
    </source>
</evidence>
<dbReference type="KEGG" id="spao:SPAR_E00860"/>
<dbReference type="InterPro" id="IPR001715">
    <property type="entry name" value="CH_dom"/>
</dbReference>